<dbReference type="AlphaFoldDB" id="A0A840EGX0"/>
<dbReference type="Gene3D" id="3.30.70.790">
    <property type="entry name" value="UreE, C-terminal domain"/>
    <property type="match status" value="1"/>
</dbReference>
<feature type="compositionally biased region" description="Basic and acidic residues" evidence="1">
    <location>
        <begin position="97"/>
        <end position="109"/>
    </location>
</feature>
<evidence type="ECO:0000313" key="4">
    <source>
        <dbReference type="EMBL" id="MCS3709265.1"/>
    </source>
</evidence>
<dbReference type="Proteomes" id="UP001155144">
    <property type="component" value="Unassembled WGS sequence"/>
</dbReference>
<organism evidence="4 7">
    <name type="scientific">Salinibacter ruber</name>
    <dbReference type="NCBI Taxonomy" id="146919"/>
    <lineage>
        <taxon>Bacteria</taxon>
        <taxon>Pseudomonadati</taxon>
        <taxon>Rhodothermota</taxon>
        <taxon>Rhodothermia</taxon>
        <taxon>Rhodothermales</taxon>
        <taxon>Salinibacteraceae</taxon>
        <taxon>Salinibacter</taxon>
    </lineage>
</organism>
<reference evidence="4" key="1">
    <citation type="submission" date="2022-08" db="EMBL/GenBank/DDBJ databases">
        <title>Genomic Encyclopedia of Type Strains, Phase V (KMG-V): Genome sequencing to study the core and pangenomes of soil and plant-associated prokaryotes.</title>
        <authorList>
            <person name="Whitman W."/>
        </authorList>
    </citation>
    <scope>NUCLEOTIDE SEQUENCE</scope>
    <source>
        <strain evidence="3">0</strain>
        <strain evidence="5">SP2016B</strain>
        <strain evidence="6">SP3026</strain>
        <strain evidence="4">SP3049</strain>
    </source>
</reference>
<feature type="domain" description="DUF2007" evidence="2">
    <location>
        <begin position="7"/>
        <end position="71"/>
    </location>
</feature>
<evidence type="ECO:0000259" key="2">
    <source>
        <dbReference type="Pfam" id="PF09413"/>
    </source>
</evidence>
<evidence type="ECO:0000313" key="5">
    <source>
        <dbReference type="EMBL" id="MCS3865627.1"/>
    </source>
</evidence>
<dbReference type="EMBL" id="JANUAE010000002">
    <property type="protein sequence ID" value="MCS3709265.1"/>
    <property type="molecule type" value="Genomic_DNA"/>
</dbReference>
<feature type="region of interest" description="Disordered" evidence="1">
    <location>
        <begin position="80"/>
        <end position="131"/>
    </location>
</feature>
<evidence type="ECO:0000313" key="3">
    <source>
        <dbReference type="EMBL" id="MCS3677033.1"/>
    </source>
</evidence>
<feature type="compositionally biased region" description="Acidic residues" evidence="1">
    <location>
        <begin position="112"/>
        <end position="131"/>
    </location>
</feature>
<dbReference type="EMBL" id="JANUAU010000002">
    <property type="protein sequence ID" value="MCS3677033.1"/>
    <property type="molecule type" value="Genomic_DNA"/>
</dbReference>
<protein>
    <recommendedName>
        <fullName evidence="2">DUF2007 domain-containing protein</fullName>
    </recommendedName>
</protein>
<dbReference type="EMBL" id="JANUBL010000002">
    <property type="protein sequence ID" value="MCS4121332.1"/>
    <property type="molecule type" value="Genomic_DNA"/>
</dbReference>
<name>A0A840EGX0_9BACT</name>
<dbReference type="RefSeq" id="WP_011404460.1">
    <property type="nucleotide sequence ID" value="NZ_CALTRV010000011.1"/>
</dbReference>
<sequence length="131" mass="14033">MSSHEDWASVFRTSTDYEADLVRDRLDDSGIPAVVLTQRDHAFNLTVGDLASVHVMVPPEQADKAVSLLEEQLTDEELEAAALGADPDAPPANTPDQDSKLDSGHEHMDLGPPEDDPPEDDAEDAADDASA</sequence>
<accession>A0A840EGX0</accession>
<evidence type="ECO:0000256" key="1">
    <source>
        <dbReference type="SAM" id="MobiDB-lite"/>
    </source>
</evidence>
<dbReference type="EMBL" id="JANTYZ010000005">
    <property type="protein sequence ID" value="MCS3865627.1"/>
    <property type="molecule type" value="Genomic_DNA"/>
</dbReference>
<dbReference type="Proteomes" id="UP001155057">
    <property type="component" value="Unassembled WGS sequence"/>
</dbReference>
<evidence type="ECO:0000313" key="6">
    <source>
        <dbReference type="EMBL" id="MCS4121332.1"/>
    </source>
</evidence>
<proteinExistence type="predicted"/>
<gene>
    <name evidence="6" type="ORF">GGP45_001674</name>
    <name evidence="4" type="ORF">GGP61_000860</name>
    <name evidence="3" type="ORF">GGP71_000940</name>
    <name evidence="5" type="ORF">GGP82_002185</name>
</gene>
<dbReference type="InterPro" id="IPR018551">
    <property type="entry name" value="DUF2007"/>
</dbReference>
<dbReference type="Proteomes" id="UP001155034">
    <property type="component" value="Unassembled WGS sequence"/>
</dbReference>
<evidence type="ECO:0000313" key="7">
    <source>
        <dbReference type="Proteomes" id="UP001155057"/>
    </source>
</evidence>
<dbReference type="Proteomes" id="UP001155027">
    <property type="component" value="Unassembled WGS sequence"/>
</dbReference>
<comment type="caution">
    <text evidence="4">The sequence shown here is derived from an EMBL/GenBank/DDBJ whole genome shotgun (WGS) entry which is preliminary data.</text>
</comment>
<dbReference type="Pfam" id="PF09413">
    <property type="entry name" value="DUF2007"/>
    <property type="match status" value="1"/>
</dbReference>